<evidence type="ECO:0000256" key="1">
    <source>
        <dbReference type="SAM" id="MobiDB-lite"/>
    </source>
</evidence>
<dbReference type="PANTHER" id="PTHR35585:SF1">
    <property type="entry name" value="HHE DOMAIN PROTEIN (AFU_ORTHOLOGUE AFUA_4G00730)"/>
    <property type="match status" value="1"/>
</dbReference>
<feature type="domain" description="Hemerythrin-like" evidence="2">
    <location>
        <begin position="94"/>
        <end position="209"/>
    </location>
</feature>
<gene>
    <name evidence="4" type="ORF">FH610_041195</name>
</gene>
<dbReference type="AlphaFoldDB" id="A0A5N6B166"/>
<reference evidence="4 5" key="1">
    <citation type="submission" date="2019-10" db="EMBL/GenBank/DDBJ databases">
        <title>Nonomuraea sp. nov., isolated from Phyllanthus amarus.</title>
        <authorList>
            <person name="Klykleung N."/>
            <person name="Tanasupawat S."/>
        </authorList>
    </citation>
    <scope>NUCLEOTIDE SEQUENCE [LARGE SCALE GENOMIC DNA]</scope>
    <source>
        <strain evidence="4 5">CR1-09</strain>
    </source>
</reference>
<organism evidence="4 5">
    <name type="scientific">Microbispora catharanthi</name>
    <dbReference type="NCBI Taxonomy" id="1712871"/>
    <lineage>
        <taxon>Bacteria</taxon>
        <taxon>Bacillati</taxon>
        <taxon>Actinomycetota</taxon>
        <taxon>Actinomycetes</taxon>
        <taxon>Streptosporangiales</taxon>
        <taxon>Streptosporangiaceae</taxon>
        <taxon>Microbispora</taxon>
    </lineage>
</organism>
<evidence type="ECO:0000313" key="5">
    <source>
        <dbReference type="Proteomes" id="UP000313066"/>
    </source>
</evidence>
<evidence type="ECO:0000259" key="2">
    <source>
        <dbReference type="Pfam" id="PF01814"/>
    </source>
</evidence>
<name>A0A5N6B166_9ACTN</name>
<evidence type="ECO:0000259" key="3">
    <source>
        <dbReference type="Pfam" id="PF07498"/>
    </source>
</evidence>
<comment type="caution">
    <text evidence="4">The sequence shown here is derived from an EMBL/GenBank/DDBJ whole genome shotgun (WGS) entry which is preliminary data.</text>
</comment>
<keyword evidence="5" id="KW-1185">Reference proteome</keyword>
<evidence type="ECO:0000313" key="4">
    <source>
        <dbReference type="EMBL" id="KAB8173809.1"/>
    </source>
</evidence>
<dbReference type="CDD" id="cd12108">
    <property type="entry name" value="Hr-like"/>
    <property type="match status" value="1"/>
</dbReference>
<dbReference type="InterPro" id="IPR011112">
    <property type="entry name" value="Rho-like_N"/>
</dbReference>
<accession>A0A5N6B166</accession>
<dbReference type="InterPro" id="IPR012312">
    <property type="entry name" value="Hemerythrin-like"/>
</dbReference>
<sequence length="279" mass="31262">MSATLRSPCRGSRRLRDRSPSIMSRVYGTGLVRRLDVLRRRLECGHAHRHLHEPLIPRPLTGYRGDPAGTGVSTVTPGSASASTHRRKPMATDVISLIKEDHRDVESLFERLRKMPENRPALLAELAAKFIAHSEGEEDEVYPVLAKRQPEEKEEVHHGTEEHHEAEEMISQLLETAPESPEFDTLLHELIEAVTHHVEEEENDILPVLEKAVPFEERVQLGKAFSKRKAEVLAAPIKPRSRTKDELLHQARELGVEGASGMSKGELAAAVKQKKQARG</sequence>
<dbReference type="PANTHER" id="PTHR35585">
    <property type="entry name" value="HHE DOMAIN PROTEIN (AFU_ORTHOLOGUE AFUA_4G00730)"/>
    <property type="match status" value="1"/>
</dbReference>
<dbReference type="EMBL" id="VDMA02000041">
    <property type="protein sequence ID" value="KAB8173809.1"/>
    <property type="molecule type" value="Genomic_DNA"/>
</dbReference>
<dbReference type="Proteomes" id="UP000313066">
    <property type="component" value="Unassembled WGS sequence"/>
</dbReference>
<feature type="domain" description="Rho termination factor-like N-terminal" evidence="3">
    <location>
        <begin position="245"/>
        <end position="275"/>
    </location>
</feature>
<dbReference type="Gene3D" id="1.20.120.520">
    <property type="entry name" value="nmb1532 protein domain like"/>
    <property type="match status" value="1"/>
</dbReference>
<proteinExistence type="predicted"/>
<evidence type="ECO:0008006" key="6">
    <source>
        <dbReference type="Google" id="ProtNLM"/>
    </source>
</evidence>
<dbReference type="Pfam" id="PF01814">
    <property type="entry name" value="Hemerythrin"/>
    <property type="match status" value="1"/>
</dbReference>
<feature type="region of interest" description="Disordered" evidence="1">
    <location>
        <begin position="259"/>
        <end position="279"/>
    </location>
</feature>
<dbReference type="GO" id="GO:0006353">
    <property type="term" value="P:DNA-templated transcription termination"/>
    <property type="evidence" value="ECO:0007669"/>
    <property type="project" value="InterPro"/>
</dbReference>
<dbReference type="Pfam" id="PF07498">
    <property type="entry name" value="Rho_N"/>
    <property type="match status" value="1"/>
</dbReference>
<protein>
    <recommendedName>
        <fullName evidence="6">Hemerythrin domain-containing protein</fullName>
    </recommendedName>
</protein>